<dbReference type="CDD" id="cd05262">
    <property type="entry name" value="SDR_a7"/>
    <property type="match status" value="1"/>
</dbReference>
<dbReference type="InterPro" id="IPR051783">
    <property type="entry name" value="NAD(P)-dependent_oxidoreduct"/>
</dbReference>
<dbReference type="RefSeq" id="WP_254085607.1">
    <property type="nucleotide sequence ID" value="NZ_JAHESE010000018.1"/>
</dbReference>
<feature type="domain" description="NAD-dependent epimerase/dehydratase" evidence="1">
    <location>
        <begin position="3"/>
        <end position="218"/>
    </location>
</feature>
<proteinExistence type="predicted"/>
<keyword evidence="3" id="KW-1185">Reference proteome</keyword>
<dbReference type="EMBL" id="JAHESE010000018">
    <property type="protein sequence ID" value="MBT1710030.1"/>
    <property type="molecule type" value="Genomic_DNA"/>
</dbReference>
<evidence type="ECO:0000259" key="1">
    <source>
        <dbReference type="Pfam" id="PF01370"/>
    </source>
</evidence>
<dbReference type="AlphaFoldDB" id="A0AAP2DYL8"/>
<dbReference type="GO" id="GO:0005737">
    <property type="term" value="C:cytoplasm"/>
    <property type="evidence" value="ECO:0007669"/>
    <property type="project" value="TreeGrafter"/>
</dbReference>
<dbReference type="InterPro" id="IPR036291">
    <property type="entry name" value="NAD(P)-bd_dom_sf"/>
</dbReference>
<dbReference type="Gene3D" id="3.40.50.720">
    <property type="entry name" value="NAD(P)-binding Rossmann-like Domain"/>
    <property type="match status" value="1"/>
</dbReference>
<dbReference type="Proteomes" id="UP001319080">
    <property type="component" value="Unassembled WGS sequence"/>
</dbReference>
<reference evidence="2 3" key="1">
    <citation type="submission" date="2021-05" db="EMBL/GenBank/DDBJ databases">
        <title>A Polyphasic approach of four new species of the genus Ohtaekwangia: Ohtaekwangia histidinii sp. nov., Ohtaekwangia cretensis sp. nov., Ohtaekwangia indiensis sp. nov., Ohtaekwangia reichenbachii sp. nov. from diverse environment.</title>
        <authorList>
            <person name="Octaviana S."/>
        </authorList>
    </citation>
    <scope>NUCLEOTIDE SEQUENCE [LARGE SCALE GENOMIC DNA]</scope>
    <source>
        <strain evidence="2 3">PWU5</strain>
    </source>
</reference>
<evidence type="ECO:0000313" key="2">
    <source>
        <dbReference type="EMBL" id="MBT1710030.1"/>
    </source>
</evidence>
<sequence>MKVFVTGATGFIGSALVQELIDAGHQVLGLARSEASAQALLAAGAQVYGGDLEDLESLKSGAATADGVVHAGFVHDFSRFKEVCEIDRRAIEAIGSVLVGSNRPFIITSGTALVSPGRLATEDMVSAHDREKFPRVSEDAGLAFVAQGVRAMAIRLSPSVHGEGDVHGFVPMLINTARAKGVAAYIGEGLNRWNAVHRLDAVRLYRLALERGEAGARYHAVGDEAITLKAITEAIGSKLNMPVASIATEQASAHFGPFAHFIAIDCPASSKVTQEQLGWRPSHVSLADDLAGNIYVK</sequence>
<dbReference type="GO" id="GO:0004029">
    <property type="term" value="F:aldehyde dehydrogenase (NAD+) activity"/>
    <property type="evidence" value="ECO:0007669"/>
    <property type="project" value="TreeGrafter"/>
</dbReference>
<evidence type="ECO:0000313" key="3">
    <source>
        <dbReference type="Proteomes" id="UP001319080"/>
    </source>
</evidence>
<accession>A0AAP2DYL8</accession>
<gene>
    <name evidence="2" type="ORF">KK062_17420</name>
</gene>
<comment type="caution">
    <text evidence="2">The sequence shown here is derived from an EMBL/GenBank/DDBJ whole genome shotgun (WGS) entry which is preliminary data.</text>
</comment>
<dbReference type="PANTHER" id="PTHR48079:SF9">
    <property type="entry name" value="PUTATIVE-RELATED"/>
    <property type="match status" value="1"/>
</dbReference>
<protein>
    <submittedName>
        <fullName evidence="2">SDR family oxidoreductase</fullName>
    </submittedName>
</protein>
<dbReference type="Pfam" id="PF01370">
    <property type="entry name" value="Epimerase"/>
    <property type="match status" value="1"/>
</dbReference>
<dbReference type="InterPro" id="IPR001509">
    <property type="entry name" value="Epimerase_deHydtase"/>
</dbReference>
<organism evidence="2 3">
    <name type="scientific">Dawidia cretensis</name>
    <dbReference type="NCBI Taxonomy" id="2782350"/>
    <lineage>
        <taxon>Bacteria</taxon>
        <taxon>Pseudomonadati</taxon>
        <taxon>Bacteroidota</taxon>
        <taxon>Cytophagia</taxon>
        <taxon>Cytophagales</taxon>
        <taxon>Chryseotaleaceae</taxon>
        <taxon>Dawidia</taxon>
    </lineage>
</organism>
<dbReference type="SUPFAM" id="SSF51735">
    <property type="entry name" value="NAD(P)-binding Rossmann-fold domains"/>
    <property type="match status" value="1"/>
</dbReference>
<dbReference type="PANTHER" id="PTHR48079">
    <property type="entry name" value="PROTEIN YEEZ"/>
    <property type="match status" value="1"/>
</dbReference>
<name>A0AAP2DYL8_9BACT</name>